<dbReference type="AlphaFoldDB" id="A0A857C3Q6"/>
<evidence type="ECO:0000313" key="2">
    <source>
        <dbReference type="EMBL" id="QGZ33465.1"/>
    </source>
</evidence>
<feature type="compositionally biased region" description="Basic and acidic residues" evidence="1">
    <location>
        <begin position="15"/>
        <end position="35"/>
    </location>
</feature>
<accession>A0A857C3Q6</accession>
<feature type="region of interest" description="Disordered" evidence="1">
    <location>
        <begin position="1"/>
        <end position="66"/>
    </location>
</feature>
<dbReference type="Proteomes" id="UP000435648">
    <property type="component" value="Chromosome"/>
</dbReference>
<reference evidence="2 3" key="1">
    <citation type="submission" date="2019-12" db="EMBL/GenBank/DDBJ databases">
        <title>The genome of Stappia indica PHM037.</title>
        <authorList>
            <person name="Kacar D."/>
            <person name="Galan B."/>
            <person name="Canedo L."/>
            <person name="Rodriguez P."/>
            <person name="de la Calle F."/>
            <person name="Garcia J.L."/>
        </authorList>
    </citation>
    <scope>NUCLEOTIDE SEQUENCE [LARGE SCALE GENOMIC DNA]</scope>
    <source>
        <strain evidence="2 3">PHM037</strain>
    </source>
</reference>
<protein>
    <submittedName>
        <fullName evidence="2">Uncharacterized protein</fullName>
    </submittedName>
</protein>
<dbReference type="EMBL" id="CP046908">
    <property type="protein sequence ID" value="QGZ33465.1"/>
    <property type="molecule type" value="Genomic_DNA"/>
</dbReference>
<proteinExistence type="predicted"/>
<dbReference type="KEGG" id="siw:GH266_02460"/>
<name>A0A857C3Q6_9HYPH</name>
<gene>
    <name evidence="2" type="ORF">GH266_02460</name>
</gene>
<dbReference type="RefSeq" id="WP_158192482.1">
    <property type="nucleotide sequence ID" value="NZ_CP046908.1"/>
</dbReference>
<organism evidence="2 3">
    <name type="scientific">Stappia indica</name>
    <dbReference type="NCBI Taxonomy" id="538381"/>
    <lineage>
        <taxon>Bacteria</taxon>
        <taxon>Pseudomonadati</taxon>
        <taxon>Pseudomonadota</taxon>
        <taxon>Alphaproteobacteria</taxon>
        <taxon>Hyphomicrobiales</taxon>
        <taxon>Stappiaceae</taxon>
        <taxon>Stappia</taxon>
    </lineage>
</organism>
<evidence type="ECO:0000313" key="3">
    <source>
        <dbReference type="Proteomes" id="UP000435648"/>
    </source>
</evidence>
<evidence type="ECO:0000256" key="1">
    <source>
        <dbReference type="SAM" id="MobiDB-lite"/>
    </source>
</evidence>
<sequence length="66" mass="7253">MKRNVVPVSGRHVGGKNESRDRRQHERSEEGRGDELADQASAAIEEGRKGRLHGTGSDTLGLELCR</sequence>